<gene>
    <name evidence="6" type="ORF">ACFODK_01680</name>
</gene>
<evidence type="ECO:0000256" key="1">
    <source>
        <dbReference type="ARBA" id="ARBA00022603"/>
    </source>
</evidence>
<dbReference type="Gene3D" id="3.40.50.150">
    <property type="entry name" value="Vaccinia Virus protein VP39"/>
    <property type="match status" value="1"/>
</dbReference>
<proteinExistence type="inferred from homology"/>
<dbReference type="GO" id="GO:0008168">
    <property type="term" value="F:methyltransferase activity"/>
    <property type="evidence" value="ECO:0007669"/>
    <property type="project" value="UniProtKB-KW"/>
</dbReference>
<feature type="binding site" evidence="4">
    <location>
        <position position="333"/>
    </location>
    <ligand>
        <name>S-adenosyl-L-methionine</name>
        <dbReference type="ChEBI" id="CHEBI:59789"/>
    </ligand>
</feature>
<accession>A0ABV7EDW6</accession>
<dbReference type="GO" id="GO:0032259">
    <property type="term" value="P:methylation"/>
    <property type="evidence" value="ECO:0007669"/>
    <property type="project" value="UniProtKB-KW"/>
</dbReference>
<feature type="binding site" evidence="4">
    <location>
        <position position="267"/>
    </location>
    <ligand>
        <name>S-adenosyl-L-methionine</name>
        <dbReference type="ChEBI" id="CHEBI:59789"/>
    </ligand>
</feature>
<keyword evidence="2 4" id="KW-0808">Transferase</keyword>
<sequence>MSVSGLEEIIRIAAKGDGVTASGRHVPGTAPGDLVAADGTITRGPHHIDPPCRLFGQCGGCELQQVDDTGLADMVKGRVVHAARAQGMEPARVAPTHLSPPRSRRRASLRAVNGGGGRALIGFHAAGSHRVVDLRECHVLAPDLFTISGRLRNYLSKRKGKFSAEIDLTLIDQGVDCTIRNLPVEGLEQTEDLLDFCRDTALARLSLDQGFGAETFWEPEPVTVTLGGVAVPFPQGAFLQATQDGEDALTGAVRGWLGDCRAVADLFAGLGTFTFALPPHIPVLAAEAARDAVLACKAAASRHRRPVEAVHRDLFRNPLQPAELARFDGVVLDPPRAGARSQVEQLAASGVAKIAYVSCNPVSWSRDGALLAAAGYRLAEVRPVGQFRWSTHVELASLFLKDGE</sequence>
<dbReference type="InterPro" id="IPR030390">
    <property type="entry name" value="MeTrfase_TrmA_AS"/>
</dbReference>
<evidence type="ECO:0000256" key="2">
    <source>
        <dbReference type="ARBA" id="ARBA00022679"/>
    </source>
</evidence>
<dbReference type="PROSITE" id="PS51687">
    <property type="entry name" value="SAM_MT_RNA_M5U"/>
    <property type="match status" value="1"/>
</dbReference>
<dbReference type="PANTHER" id="PTHR11061">
    <property type="entry name" value="RNA M5U METHYLTRANSFERASE"/>
    <property type="match status" value="1"/>
</dbReference>
<dbReference type="EMBL" id="JBHRSU010000001">
    <property type="protein sequence ID" value="MFC3099600.1"/>
    <property type="molecule type" value="Genomic_DNA"/>
</dbReference>
<keyword evidence="7" id="KW-1185">Reference proteome</keyword>
<dbReference type="EC" id="2.1.1.-" evidence="6"/>
<dbReference type="PANTHER" id="PTHR11061:SF49">
    <property type="entry name" value="23S RRNA (URACIL(1939)-C(5))-METHYLTRANSFERASE RLMD"/>
    <property type="match status" value="1"/>
</dbReference>
<evidence type="ECO:0000313" key="7">
    <source>
        <dbReference type="Proteomes" id="UP001595378"/>
    </source>
</evidence>
<dbReference type="Pfam" id="PF05958">
    <property type="entry name" value="tRNA_U5-meth_tr"/>
    <property type="match status" value="1"/>
</dbReference>
<keyword evidence="1 4" id="KW-0489">Methyltransferase</keyword>
<dbReference type="Proteomes" id="UP001595378">
    <property type="component" value="Unassembled WGS sequence"/>
</dbReference>
<dbReference type="SUPFAM" id="SSF53335">
    <property type="entry name" value="S-adenosyl-L-methionine-dependent methyltransferases"/>
    <property type="match status" value="1"/>
</dbReference>
<keyword evidence="3 4" id="KW-0949">S-adenosyl-L-methionine</keyword>
<organism evidence="6 7">
    <name type="scientific">Alteraurantiacibacter lauratis</name>
    <dbReference type="NCBI Taxonomy" id="2054627"/>
    <lineage>
        <taxon>Bacteria</taxon>
        <taxon>Pseudomonadati</taxon>
        <taxon>Pseudomonadota</taxon>
        <taxon>Alphaproteobacteria</taxon>
        <taxon>Sphingomonadales</taxon>
        <taxon>Erythrobacteraceae</taxon>
        <taxon>Alteraurantiacibacter</taxon>
    </lineage>
</organism>
<evidence type="ECO:0000313" key="6">
    <source>
        <dbReference type="EMBL" id="MFC3099600.1"/>
    </source>
</evidence>
<dbReference type="PROSITE" id="PS01230">
    <property type="entry name" value="TRMA_1"/>
    <property type="match status" value="1"/>
</dbReference>
<dbReference type="CDD" id="cd02440">
    <property type="entry name" value="AdoMet_MTases"/>
    <property type="match status" value="1"/>
</dbReference>
<evidence type="ECO:0000256" key="5">
    <source>
        <dbReference type="PROSITE-ProRule" id="PRU10015"/>
    </source>
</evidence>
<feature type="active site" evidence="5">
    <location>
        <position position="359"/>
    </location>
</feature>
<reference evidence="7" key="1">
    <citation type="journal article" date="2019" name="Int. J. Syst. Evol. Microbiol.">
        <title>The Global Catalogue of Microorganisms (GCM) 10K type strain sequencing project: providing services to taxonomists for standard genome sequencing and annotation.</title>
        <authorList>
            <consortium name="The Broad Institute Genomics Platform"/>
            <consortium name="The Broad Institute Genome Sequencing Center for Infectious Disease"/>
            <person name="Wu L."/>
            <person name="Ma J."/>
        </authorList>
    </citation>
    <scope>NUCLEOTIDE SEQUENCE [LARGE SCALE GENOMIC DNA]</scope>
    <source>
        <strain evidence="7">KCTC 52606</strain>
    </source>
</reference>
<comment type="similarity">
    <text evidence="4">Belongs to the class I-like SAM-binding methyltransferase superfamily. RNA M5U methyltransferase family.</text>
</comment>
<dbReference type="RefSeq" id="WP_377923207.1">
    <property type="nucleotide sequence ID" value="NZ_JBANRN010000001.1"/>
</dbReference>
<name>A0ABV7EDW6_9SPHN</name>
<evidence type="ECO:0000256" key="3">
    <source>
        <dbReference type="ARBA" id="ARBA00022691"/>
    </source>
</evidence>
<dbReference type="InterPro" id="IPR029063">
    <property type="entry name" value="SAM-dependent_MTases_sf"/>
</dbReference>
<feature type="binding site" evidence="4">
    <location>
        <position position="240"/>
    </location>
    <ligand>
        <name>S-adenosyl-L-methionine</name>
        <dbReference type="ChEBI" id="CHEBI:59789"/>
    </ligand>
</feature>
<protein>
    <submittedName>
        <fullName evidence="6">Class I SAM-dependent RNA methyltransferase</fullName>
        <ecNumber evidence="6">2.1.1.-</ecNumber>
    </submittedName>
</protein>
<evidence type="ECO:0000256" key="4">
    <source>
        <dbReference type="PROSITE-ProRule" id="PRU01024"/>
    </source>
</evidence>
<comment type="caution">
    <text evidence="6">The sequence shown here is derived from an EMBL/GenBank/DDBJ whole genome shotgun (WGS) entry which is preliminary data.</text>
</comment>
<feature type="active site" description="Nucleophile" evidence="4">
    <location>
        <position position="359"/>
    </location>
</feature>
<dbReference type="Gene3D" id="2.40.50.1070">
    <property type="match status" value="1"/>
</dbReference>
<feature type="binding site" evidence="4">
    <location>
        <position position="287"/>
    </location>
    <ligand>
        <name>S-adenosyl-L-methionine</name>
        <dbReference type="ChEBI" id="CHEBI:59789"/>
    </ligand>
</feature>
<dbReference type="InterPro" id="IPR010280">
    <property type="entry name" value="U5_MeTrfase_fam"/>
</dbReference>